<accession>A0A0D4CKP9</accession>
<dbReference type="EMBL" id="CP011013">
    <property type="protein sequence ID" value="AJT50619.1"/>
    <property type="molecule type" value="Genomic_DNA"/>
</dbReference>
<dbReference type="AlphaFoldDB" id="A0A0D4CKP9"/>
<evidence type="ECO:0000313" key="2">
    <source>
        <dbReference type="EMBL" id="AJT50619.1"/>
    </source>
</evidence>
<keyword evidence="3" id="KW-1185">Reference proteome</keyword>
<evidence type="ECO:0000313" key="3">
    <source>
        <dbReference type="Proteomes" id="UP000003645"/>
    </source>
</evidence>
<reference evidence="2 3" key="1">
    <citation type="journal article" date="2012" name="J. Bacteriol.">
        <title>Genome sequence of Lactobacillus mucosae LM1, isolated from piglet feces.</title>
        <authorList>
            <person name="Lee J.H."/>
            <person name="Valeriano V.D."/>
            <person name="Shin Y.R."/>
            <person name="Chae J.P."/>
            <person name="Kim G.B."/>
            <person name="Ham J.S."/>
            <person name="Chun J."/>
            <person name="Kang D.K."/>
        </authorList>
    </citation>
    <scope>NUCLEOTIDE SEQUENCE [LARGE SCALE GENOMIC DNA]</scope>
    <source>
        <strain evidence="2 3">LM1</strain>
    </source>
</reference>
<protein>
    <submittedName>
        <fullName evidence="2">Uncharacterized protein</fullName>
    </submittedName>
</protein>
<feature type="region of interest" description="Disordered" evidence="1">
    <location>
        <begin position="80"/>
        <end position="107"/>
    </location>
</feature>
<dbReference type="RefSeq" id="WP_006499525.1">
    <property type="nucleotide sequence ID" value="NZ_CP011013.1"/>
</dbReference>
<dbReference type="KEGG" id="lmu:LBLM1_05970"/>
<organism evidence="2 3">
    <name type="scientific">Limosilactobacillus mucosae LM1</name>
    <dbReference type="NCBI Taxonomy" id="1130798"/>
    <lineage>
        <taxon>Bacteria</taxon>
        <taxon>Bacillati</taxon>
        <taxon>Bacillota</taxon>
        <taxon>Bacilli</taxon>
        <taxon>Lactobacillales</taxon>
        <taxon>Lactobacillaceae</taxon>
        <taxon>Limosilactobacillus</taxon>
    </lineage>
</organism>
<dbReference type="HOGENOM" id="CLU_2206672_0_0_9"/>
<evidence type="ECO:0000256" key="1">
    <source>
        <dbReference type="SAM" id="MobiDB-lite"/>
    </source>
</evidence>
<gene>
    <name evidence="2" type="ORF">LBLM1_05970</name>
</gene>
<name>A0A0D4CKP9_LIMMU</name>
<dbReference type="Proteomes" id="UP000003645">
    <property type="component" value="Chromosome"/>
</dbReference>
<sequence length="107" mass="11979">MVKFASKKTATAQKQYDQALAKFKAAQSKLNKVRQEEEAKVAQHLGDKIMKDYHLESQELIDQWLEKLAVVLPPKSFVKNEAEPAESVQTAENSQADPTSSEAGQNY</sequence>
<feature type="compositionally biased region" description="Polar residues" evidence="1">
    <location>
        <begin position="87"/>
        <end position="107"/>
    </location>
</feature>
<proteinExistence type="predicted"/>